<proteinExistence type="predicted"/>
<reference evidence="1" key="1">
    <citation type="submission" date="2018-02" db="EMBL/GenBank/DDBJ databases">
        <title>Rhizophora mucronata_Transcriptome.</title>
        <authorList>
            <person name="Meera S.P."/>
            <person name="Sreeshan A."/>
            <person name="Augustine A."/>
        </authorList>
    </citation>
    <scope>NUCLEOTIDE SEQUENCE</scope>
    <source>
        <tissue evidence="1">Leaf</tissue>
    </source>
</reference>
<sequence length="36" mass="3964">MGLMKADILVNEFTVTGFCGNCGSWCNSLFTYEACH</sequence>
<organism evidence="1">
    <name type="scientific">Rhizophora mucronata</name>
    <name type="common">Asiatic mangrove</name>
    <dbReference type="NCBI Taxonomy" id="61149"/>
    <lineage>
        <taxon>Eukaryota</taxon>
        <taxon>Viridiplantae</taxon>
        <taxon>Streptophyta</taxon>
        <taxon>Embryophyta</taxon>
        <taxon>Tracheophyta</taxon>
        <taxon>Spermatophyta</taxon>
        <taxon>Magnoliopsida</taxon>
        <taxon>eudicotyledons</taxon>
        <taxon>Gunneridae</taxon>
        <taxon>Pentapetalae</taxon>
        <taxon>rosids</taxon>
        <taxon>fabids</taxon>
        <taxon>Malpighiales</taxon>
        <taxon>Rhizophoraceae</taxon>
        <taxon>Rhizophora</taxon>
    </lineage>
</organism>
<dbReference type="EMBL" id="GGEC01055650">
    <property type="protein sequence ID" value="MBX36134.1"/>
    <property type="molecule type" value="Transcribed_RNA"/>
</dbReference>
<protein>
    <submittedName>
        <fullName evidence="1">Uncharacterized protein</fullName>
    </submittedName>
</protein>
<accession>A0A2P2N109</accession>
<dbReference type="AlphaFoldDB" id="A0A2P2N109"/>
<evidence type="ECO:0000313" key="1">
    <source>
        <dbReference type="EMBL" id="MBX36134.1"/>
    </source>
</evidence>
<name>A0A2P2N109_RHIMU</name>